<dbReference type="InterPro" id="IPR038901">
    <property type="entry name" value="HEXDC-like"/>
</dbReference>
<dbReference type="PANTHER" id="PTHR21040">
    <property type="entry name" value="BCDNA.GH04120"/>
    <property type="match status" value="1"/>
</dbReference>
<sequence>MGESRNITQLCFGLFPHLLRRIWDCPPPNITEYRQKKICFVMMRVNYTNVGIAISLLVVCFIFFRLAQRSHLLETQLRSTDALESSSREKLTHTRDSKFKEVRKAIDNLKQELFESKKVKSEAERMEFGKRKFAGHKLVHLDLKGAPPKMEYLLKILPDFKKWGANGLLVEYEDMFPYKGKYKVLQAKSPYREEEIKQLLDAASENEMIVIPLLQTFGHLEFVLKLKEFSHLRETEHFTNSLCPNNKELGSFVEPMVWAYTSDLSGYFPSGMWDRYGKAFNNIWAASAFKGATDPWSNFVPVGFHVQNNLNWLDIIDKLPDSLKMTGIALTGWSRYDHYATLCELLPAALPSLAYCLQALSNGKFLSVFKMEISLVGYYQRYHPPDGNFPGHEIFKMVGQLEKGIYLARGVQNMALNIFTTLRNEAQSVLSPVFNEFVVQEWVKDKLDHSIHQLEKQKTEINALRKAAAANK</sequence>
<keyword evidence="1" id="KW-1133">Transmembrane helix</keyword>
<accession>A0AAD9VCA0</accession>
<dbReference type="Gene3D" id="3.20.20.80">
    <property type="entry name" value="Glycosidases"/>
    <property type="match status" value="2"/>
</dbReference>
<reference evidence="2" key="1">
    <citation type="journal article" date="2023" name="G3 (Bethesda)">
        <title>Whole genome assembly and annotation of the endangered Caribbean coral Acropora cervicornis.</title>
        <authorList>
            <person name="Selwyn J.D."/>
            <person name="Vollmer S.V."/>
        </authorList>
    </citation>
    <scope>NUCLEOTIDE SEQUENCE</scope>
    <source>
        <strain evidence="2">K2</strain>
    </source>
</reference>
<evidence type="ECO:0000256" key="1">
    <source>
        <dbReference type="SAM" id="Phobius"/>
    </source>
</evidence>
<keyword evidence="1" id="KW-0812">Transmembrane</keyword>
<dbReference type="SUPFAM" id="SSF51445">
    <property type="entry name" value="(Trans)glycosidases"/>
    <property type="match status" value="1"/>
</dbReference>
<evidence type="ECO:0000313" key="3">
    <source>
        <dbReference type="Proteomes" id="UP001249851"/>
    </source>
</evidence>
<dbReference type="InterPro" id="IPR017853">
    <property type="entry name" value="GH"/>
</dbReference>
<keyword evidence="3" id="KW-1185">Reference proteome</keyword>
<protein>
    <submittedName>
        <fullName evidence="2">Hexosaminidase D</fullName>
    </submittedName>
</protein>
<dbReference type="EMBL" id="JARQWQ010000010">
    <property type="protein sequence ID" value="KAK2569253.1"/>
    <property type="molecule type" value="Genomic_DNA"/>
</dbReference>
<gene>
    <name evidence="2" type="ORF">P5673_006160</name>
</gene>
<evidence type="ECO:0000313" key="2">
    <source>
        <dbReference type="EMBL" id="KAK2569253.1"/>
    </source>
</evidence>
<feature type="transmembrane region" description="Helical" evidence="1">
    <location>
        <begin position="45"/>
        <end position="67"/>
    </location>
</feature>
<proteinExistence type="predicted"/>
<reference evidence="2" key="2">
    <citation type="journal article" date="2023" name="Science">
        <title>Genomic signatures of disease resistance in endangered staghorn corals.</title>
        <authorList>
            <person name="Vollmer S.V."/>
            <person name="Selwyn J.D."/>
            <person name="Despard B.A."/>
            <person name="Roesel C.L."/>
        </authorList>
    </citation>
    <scope>NUCLEOTIDE SEQUENCE</scope>
    <source>
        <strain evidence="2">K2</strain>
    </source>
</reference>
<name>A0AAD9VCA0_ACRCE</name>
<keyword evidence="1" id="KW-0472">Membrane</keyword>
<dbReference type="AlphaFoldDB" id="A0AAD9VCA0"/>
<dbReference type="PANTHER" id="PTHR21040:SF8">
    <property type="entry name" value="BCDNA.GH04120"/>
    <property type="match status" value="1"/>
</dbReference>
<dbReference type="GO" id="GO:0015929">
    <property type="term" value="F:hexosaminidase activity"/>
    <property type="evidence" value="ECO:0007669"/>
    <property type="project" value="InterPro"/>
</dbReference>
<organism evidence="2 3">
    <name type="scientific">Acropora cervicornis</name>
    <name type="common">Staghorn coral</name>
    <dbReference type="NCBI Taxonomy" id="6130"/>
    <lineage>
        <taxon>Eukaryota</taxon>
        <taxon>Metazoa</taxon>
        <taxon>Cnidaria</taxon>
        <taxon>Anthozoa</taxon>
        <taxon>Hexacorallia</taxon>
        <taxon>Scleractinia</taxon>
        <taxon>Astrocoeniina</taxon>
        <taxon>Acroporidae</taxon>
        <taxon>Acropora</taxon>
    </lineage>
</organism>
<comment type="caution">
    <text evidence="2">The sequence shown here is derived from an EMBL/GenBank/DDBJ whole genome shotgun (WGS) entry which is preliminary data.</text>
</comment>
<dbReference type="Proteomes" id="UP001249851">
    <property type="component" value="Unassembled WGS sequence"/>
</dbReference>